<reference evidence="1 2" key="1">
    <citation type="submission" date="2019-12" db="EMBL/GenBank/DDBJ databases">
        <title>Engineering Photorhabdus to improve their lethality against agricultural pests.</title>
        <authorList>
            <person name="Machado R.A.R."/>
        </authorList>
    </citation>
    <scope>NUCLEOTIDE SEQUENCE [LARGE SCALE GENOMIC DNA]</scope>
    <source>
        <strain evidence="1 2">M-HU2</strain>
    </source>
</reference>
<dbReference type="Pfam" id="PF09611">
    <property type="entry name" value="Cas_Csy1"/>
    <property type="match status" value="1"/>
</dbReference>
<sequence length="449" mass="52270">MNASGLSRFIVDYIESRKQQKLESFDKEVEKKLAKLDLAEDIEFVQQEVAEQRKDLEERYEIRNWLDDAANRAKQINLVTHALKFTHSDAKGSSIFASSLNSKESNEYLSTVTLHKPAIDAVGNAAALDIAKLLQTEYQGDSLVASMHRGDYSALAELAKSEQQFENWVKGFRQALSDETLSSHKLAKQLYFPVSTGEYHLLSPLFSSSLAHAMYQRIAESRFGESSKEINKAKKEERWHPETRVSYADTAVQNFGGTKPQNISYLNSISSGRVWLLPCYVPNWQDIPKPPMKHTSIFRSRSEFDTLARSTVWKMQWYLLEVQDLESNVEIRRRRQEYVDEIIDILFNYVAGVQNLVSSKGWSADDKCKLKRSQQLWLDPYRCQLDEIFEFERDGGDWKREIAYDFGHWLNEGLRHPQLKVKYVERREWAFVFKKRLREFEDELPEVPL</sequence>
<keyword evidence="2" id="KW-1185">Reference proteome</keyword>
<gene>
    <name evidence="1" type="primary">csy1</name>
    <name evidence="1" type="ORF">GPY42_10580</name>
</gene>
<accession>A0ABX0AYC5</accession>
<protein>
    <submittedName>
        <fullName evidence="1">Type I-F CRISPR-associated protein Csy1</fullName>
    </submittedName>
</protein>
<proteinExistence type="predicted"/>
<dbReference type="EMBL" id="WSFE01000012">
    <property type="protein sequence ID" value="NDL25605.1"/>
    <property type="molecule type" value="Genomic_DNA"/>
</dbReference>
<evidence type="ECO:0000313" key="1">
    <source>
        <dbReference type="EMBL" id="NDL25605.1"/>
    </source>
</evidence>
<dbReference type="RefSeq" id="WP_113042067.1">
    <property type="nucleotide sequence ID" value="NZ_CAWPKC010000012.1"/>
</dbReference>
<comment type="caution">
    <text evidence="1">The sequence shown here is derived from an EMBL/GenBank/DDBJ whole genome shotgun (WGS) entry which is preliminary data.</text>
</comment>
<dbReference type="NCBIfam" id="TIGR02564">
    <property type="entry name" value="cas_Csy1"/>
    <property type="match status" value="1"/>
</dbReference>
<organism evidence="1 2">
    <name type="scientific">Photorhabdus kayaii</name>
    <dbReference type="NCBI Taxonomy" id="230088"/>
    <lineage>
        <taxon>Bacteria</taxon>
        <taxon>Pseudomonadati</taxon>
        <taxon>Pseudomonadota</taxon>
        <taxon>Gammaproteobacteria</taxon>
        <taxon>Enterobacterales</taxon>
        <taxon>Morganellaceae</taxon>
        <taxon>Photorhabdus</taxon>
    </lineage>
</organism>
<name>A0ABX0AYC5_9GAMM</name>
<evidence type="ECO:0000313" key="2">
    <source>
        <dbReference type="Proteomes" id="UP000470051"/>
    </source>
</evidence>
<dbReference type="CDD" id="cd09735">
    <property type="entry name" value="Csy1_I-F"/>
    <property type="match status" value="1"/>
</dbReference>
<dbReference type="Proteomes" id="UP000470051">
    <property type="component" value="Unassembled WGS sequence"/>
</dbReference>
<dbReference type="InterPro" id="IPR013397">
    <property type="entry name" value="CRISPR-assoc_prot_Csy1"/>
</dbReference>